<dbReference type="CDD" id="cd07043">
    <property type="entry name" value="STAS_anti-anti-sigma_factors"/>
    <property type="match status" value="1"/>
</dbReference>
<dbReference type="InterPro" id="IPR007627">
    <property type="entry name" value="RNA_pol_sigma70_r2"/>
</dbReference>
<evidence type="ECO:0000256" key="1">
    <source>
        <dbReference type="ARBA" id="ARBA00023015"/>
    </source>
</evidence>
<dbReference type="SUPFAM" id="SSF88659">
    <property type="entry name" value="Sigma3 and sigma4 domains of RNA polymerase sigma factors"/>
    <property type="match status" value="2"/>
</dbReference>
<dbReference type="Pfam" id="PF13466">
    <property type="entry name" value="STAS_2"/>
    <property type="match status" value="1"/>
</dbReference>
<dbReference type="InterPro" id="IPR007630">
    <property type="entry name" value="RNA_pol_sigma70_r4"/>
</dbReference>
<evidence type="ECO:0000313" key="7">
    <source>
        <dbReference type="EMBL" id="MCM4077665.1"/>
    </source>
</evidence>
<dbReference type="EMBL" id="JAMQOL010000010">
    <property type="protein sequence ID" value="MCM4077665.1"/>
    <property type="molecule type" value="Genomic_DNA"/>
</dbReference>
<dbReference type="InterPro" id="IPR058548">
    <property type="entry name" value="MlaB-like_STAS"/>
</dbReference>
<evidence type="ECO:0000313" key="8">
    <source>
        <dbReference type="Proteomes" id="UP001523216"/>
    </source>
</evidence>
<reference evidence="7 8" key="1">
    <citation type="submission" date="2022-06" db="EMBL/GenBank/DDBJ databases">
        <title>Actinoplanes abujensis sp. nov., isolated from Nigerian arid soil.</title>
        <authorList>
            <person name="Ding P."/>
        </authorList>
    </citation>
    <scope>NUCLEOTIDE SEQUENCE [LARGE SCALE GENOMIC DNA]</scope>
    <source>
        <strain evidence="8">TRM88002</strain>
    </source>
</reference>
<proteinExistence type="predicted"/>
<feature type="region of interest" description="Disordered" evidence="5">
    <location>
        <begin position="1"/>
        <end position="22"/>
    </location>
</feature>
<dbReference type="PANTHER" id="PTHR30385:SF4">
    <property type="entry name" value="RNA POLYMERASE SIGMA-E FACTOR"/>
    <property type="match status" value="1"/>
</dbReference>
<evidence type="ECO:0000256" key="4">
    <source>
        <dbReference type="ARBA" id="ARBA00023163"/>
    </source>
</evidence>
<dbReference type="InterPro" id="IPR036513">
    <property type="entry name" value="STAS_dom_sf"/>
</dbReference>
<evidence type="ECO:0000256" key="2">
    <source>
        <dbReference type="ARBA" id="ARBA00023082"/>
    </source>
</evidence>
<dbReference type="PRINTS" id="PR00046">
    <property type="entry name" value="SIGMA70FCT"/>
</dbReference>
<accession>A0ABT0XV42</accession>
<sequence length="388" mass="41893">MSDHGALQSQAAQRPGAPTVDDGLEDLDAAALAYSERSLQSDPAERAALREDLTRLCLPFAGRLARRYRGRGETFEDIEQVARLGLVKAIDRYDPERGSFTAYAVITISGEIKRHFRDKTWGVHVPRRVQDLSLEVGHATMVLTSILSRTPTAAEIAERLGAPVAAVLEAQESSAGYSPSSLNAPVGGGDGAVEFGELLGGLDSELELVDDKVTVGDLLLRLPPRERRMLAMRFYGNRTQAEIATELGISQMHVSRLLSRALSWLREAMLSDTPPRWEGPEGRFERHPMVVEAVREDDVVVARVRGEVDRDTAERMRIGLRHAIGLAGNDPVVVDLSGVPLLDAAGVAVLIDAASAAAVAEISLTLTRAQPYVASILSVTGLARLLAK</sequence>
<dbReference type="Proteomes" id="UP001523216">
    <property type="component" value="Unassembled WGS sequence"/>
</dbReference>
<evidence type="ECO:0000256" key="5">
    <source>
        <dbReference type="SAM" id="MobiDB-lite"/>
    </source>
</evidence>
<keyword evidence="4" id="KW-0804">Transcription</keyword>
<dbReference type="InterPro" id="IPR013325">
    <property type="entry name" value="RNA_pol_sigma_r2"/>
</dbReference>
<dbReference type="InterPro" id="IPR007624">
    <property type="entry name" value="RNA_pol_sigma70_r3"/>
</dbReference>
<dbReference type="SUPFAM" id="SSF52091">
    <property type="entry name" value="SpoIIaa-like"/>
    <property type="match status" value="1"/>
</dbReference>
<dbReference type="Pfam" id="PF04545">
    <property type="entry name" value="Sigma70_r4"/>
    <property type="match status" value="1"/>
</dbReference>
<gene>
    <name evidence="7" type="ORF">LXN57_08815</name>
</gene>
<organism evidence="7 8">
    <name type="scientific">Paractinoplanes hotanensis</name>
    <dbReference type="NCBI Taxonomy" id="2906497"/>
    <lineage>
        <taxon>Bacteria</taxon>
        <taxon>Bacillati</taxon>
        <taxon>Actinomycetota</taxon>
        <taxon>Actinomycetes</taxon>
        <taxon>Micromonosporales</taxon>
        <taxon>Micromonosporaceae</taxon>
        <taxon>Paractinoplanes</taxon>
    </lineage>
</organism>
<evidence type="ECO:0000256" key="3">
    <source>
        <dbReference type="ARBA" id="ARBA00023125"/>
    </source>
</evidence>
<dbReference type="Gene3D" id="3.30.750.24">
    <property type="entry name" value="STAS domain"/>
    <property type="match status" value="1"/>
</dbReference>
<dbReference type="InterPro" id="IPR002645">
    <property type="entry name" value="STAS_dom"/>
</dbReference>
<keyword evidence="1" id="KW-0805">Transcription regulation</keyword>
<dbReference type="Pfam" id="PF04539">
    <property type="entry name" value="Sigma70_r3"/>
    <property type="match status" value="1"/>
</dbReference>
<dbReference type="CDD" id="cd06171">
    <property type="entry name" value="Sigma70_r4"/>
    <property type="match status" value="1"/>
</dbReference>
<dbReference type="SUPFAM" id="SSF88946">
    <property type="entry name" value="Sigma2 domain of RNA polymerase sigma factors"/>
    <property type="match status" value="1"/>
</dbReference>
<dbReference type="PANTHER" id="PTHR30385">
    <property type="entry name" value="SIGMA FACTOR F FLAGELLAR"/>
    <property type="match status" value="1"/>
</dbReference>
<dbReference type="InterPro" id="IPR036388">
    <property type="entry name" value="WH-like_DNA-bd_sf"/>
</dbReference>
<dbReference type="InterPro" id="IPR000943">
    <property type="entry name" value="RNA_pol_sigma70"/>
</dbReference>
<feature type="domain" description="STAS" evidence="6">
    <location>
        <begin position="289"/>
        <end position="388"/>
    </location>
</feature>
<protein>
    <submittedName>
        <fullName evidence="7">SigB/SigF/SigG family RNA polymerase sigma factor</fullName>
    </submittedName>
</protein>
<comment type="caution">
    <text evidence="7">The sequence shown here is derived from an EMBL/GenBank/DDBJ whole genome shotgun (WGS) entry which is preliminary data.</text>
</comment>
<dbReference type="Pfam" id="PF04542">
    <property type="entry name" value="Sigma70_r2"/>
    <property type="match status" value="1"/>
</dbReference>
<keyword evidence="3" id="KW-0238">DNA-binding</keyword>
<dbReference type="Gene3D" id="1.20.120.1810">
    <property type="match status" value="1"/>
</dbReference>
<dbReference type="InterPro" id="IPR014284">
    <property type="entry name" value="RNA_pol_sigma-70_dom"/>
</dbReference>
<keyword evidence="8" id="KW-1185">Reference proteome</keyword>
<name>A0ABT0XV42_9ACTN</name>
<dbReference type="InterPro" id="IPR014322">
    <property type="entry name" value="RNA_pol_sigma-B/F/G"/>
</dbReference>
<keyword evidence="2" id="KW-0731">Sigma factor</keyword>
<dbReference type="InterPro" id="IPR013324">
    <property type="entry name" value="RNA_pol_sigma_r3/r4-like"/>
</dbReference>
<dbReference type="Gene3D" id="1.10.10.10">
    <property type="entry name" value="Winged helix-like DNA-binding domain superfamily/Winged helix DNA-binding domain"/>
    <property type="match status" value="2"/>
</dbReference>
<dbReference type="PROSITE" id="PS50801">
    <property type="entry name" value="STAS"/>
    <property type="match status" value="1"/>
</dbReference>
<dbReference type="NCBIfam" id="TIGR02980">
    <property type="entry name" value="SigBFG"/>
    <property type="match status" value="1"/>
</dbReference>
<evidence type="ECO:0000259" key="6">
    <source>
        <dbReference type="PROSITE" id="PS50801"/>
    </source>
</evidence>
<dbReference type="NCBIfam" id="TIGR02937">
    <property type="entry name" value="sigma70-ECF"/>
    <property type="match status" value="1"/>
</dbReference>